<dbReference type="EnsemblProtists" id="EOD28432">
    <property type="protein sequence ID" value="EOD28432"/>
    <property type="gene ID" value="EMIHUDRAFT_204296"/>
</dbReference>
<dbReference type="STRING" id="2903.R1D0B3"/>
<dbReference type="GeneID" id="17273978"/>
<dbReference type="InterPro" id="IPR018488">
    <property type="entry name" value="cNMP-bd_CS"/>
</dbReference>
<reference evidence="3" key="2">
    <citation type="submission" date="2024-10" db="UniProtKB">
        <authorList>
            <consortium name="EnsemblProtists"/>
        </authorList>
    </citation>
    <scope>IDENTIFICATION</scope>
</reference>
<dbReference type="RefSeq" id="XP_005780861.1">
    <property type="nucleotide sequence ID" value="XM_005780804.1"/>
</dbReference>
<keyword evidence="4" id="KW-1185">Reference proteome</keyword>
<dbReference type="SMART" id="SM00100">
    <property type="entry name" value="cNMP"/>
    <property type="match status" value="2"/>
</dbReference>
<accession>A0A0D3JY47</accession>
<dbReference type="Gene3D" id="2.60.120.10">
    <property type="entry name" value="Jelly Rolls"/>
    <property type="match status" value="2"/>
</dbReference>
<protein>
    <recommendedName>
        <fullName evidence="2">Cyclic nucleotide-binding domain-containing protein</fullName>
    </recommendedName>
</protein>
<dbReference type="Proteomes" id="UP000013827">
    <property type="component" value="Unassembled WGS sequence"/>
</dbReference>
<feature type="compositionally biased region" description="Basic and acidic residues" evidence="1">
    <location>
        <begin position="421"/>
        <end position="440"/>
    </location>
</feature>
<name>A0A0D3JY47_EMIH1</name>
<dbReference type="PANTHER" id="PTHR23011:SF28">
    <property type="entry name" value="CYCLIC NUCLEOTIDE-BINDING DOMAIN CONTAINING PROTEIN"/>
    <property type="match status" value="1"/>
</dbReference>
<proteinExistence type="predicted"/>
<dbReference type="InterPro" id="IPR018490">
    <property type="entry name" value="cNMP-bd_dom_sf"/>
</dbReference>
<dbReference type="SUPFAM" id="SSF51206">
    <property type="entry name" value="cAMP-binding domain-like"/>
    <property type="match status" value="2"/>
</dbReference>
<organism evidence="3 4">
    <name type="scientific">Emiliania huxleyi (strain CCMP1516)</name>
    <dbReference type="NCBI Taxonomy" id="280463"/>
    <lineage>
        <taxon>Eukaryota</taxon>
        <taxon>Haptista</taxon>
        <taxon>Haptophyta</taxon>
        <taxon>Prymnesiophyceae</taxon>
        <taxon>Isochrysidales</taxon>
        <taxon>Noelaerhabdaceae</taxon>
        <taxon>Emiliania</taxon>
    </lineage>
</organism>
<feature type="region of interest" description="Disordered" evidence="1">
    <location>
        <begin position="365"/>
        <end position="386"/>
    </location>
</feature>
<evidence type="ECO:0000313" key="3">
    <source>
        <dbReference type="EnsemblProtists" id="EOD28432"/>
    </source>
</evidence>
<feature type="region of interest" description="Disordered" evidence="1">
    <location>
        <begin position="419"/>
        <end position="460"/>
    </location>
</feature>
<dbReference type="PROSITE" id="PS00889">
    <property type="entry name" value="CNMP_BINDING_2"/>
    <property type="match status" value="1"/>
</dbReference>
<dbReference type="HOGENOM" id="CLU_528351_0_0_1"/>
<dbReference type="PANTHER" id="PTHR23011">
    <property type="entry name" value="CYCLIC NUCLEOTIDE-BINDING DOMAIN CONTAINING PROTEIN"/>
    <property type="match status" value="1"/>
</dbReference>
<dbReference type="PRINTS" id="PR00103">
    <property type="entry name" value="CAMPKINASE"/>
</dbReference>
<sequence length="516" mass="55018">MSSQLERSDCSFEAMQLDYDAVAAALALPEAERDEAQRTIALAFVDSVRFPDTDSEDPTADVKAKLASAFTLVEVGAGTSLFEQGDYGDAMFAVVSGSIGMFIHPCGKPSEAPEGADGRLYLTAAEEAAAAAKPEEPSLAETEMRFGSLVFVATAGSVFGELALVSDAPRAASAVAHVGSCRLAALSRASWQSCLREGAKRKLEEKIALIGSLPAFQPLDPLALQRLSYYFKPSSVPAGTVLQQQGAPAGMEVDSGGVTSRVRAIVGRGEVLGAFLEQDAALAERARFSATTISDCTVLTLQRSELLERFPPAVSHACQAQLHAHRPHTCLKASLSAEAQQLKLAAWTHRGLMRARVMRELLSAAPDSPRVSSTRDPPATIPAAERCWGPGSGQVLEWNPSRRAYVASASMRRQRLVRACNGEESREEQASFSRPRDRGSRPATASLATPRQTKNAEVSGTPTLDLAATWRAPQGPALKLVKHASFLGGAEAWPSPRDQRASALLHHVGRGTYFRG</sequence>
<dbReference type="InterPro" id="IPR014710">
    <property type="entry name" value="RmlC-like_jellyroll"/>
</dbReference>
<dbReference type="eggNOG" id="ENOG502SC32">
    <property type="taxonomic scope" value="Eukaryota"/>
</dbReference>
<dbReference type="CDD" id="cd00038">
    <property type="entry name" value="CAP_ED"/>
    <property type="match status" value="2"/>
</dbReference>
<feature type="domain" description="Cyclic nucleotide-binding" evidence="2">
    <location>
        <begin position="65"/>
        <end position="195"/>
    </location>
</feature>
<reference evidence="4" key="1">
    <citation type="journal article" date="2013" name="Nature">
        <title>Pan genome of the phytoplankton Emiliania underpins its global distribution.</title>
        <authorList>
            <person name="Read B.A."/>
            <person name="Kegel J."/>
            <person name="Klute M.J."/>
            <person name="Kuo A."/>
            <person name="Lefebvre S.C."/>
            <person name="Maumus F."/>
            <person name="Mayer C."/>
            <person name="Miller J."/>
            <person name="Monier A."/>
            <person name="Salamov A."/>
            <person name="Young J."/>
            <person name="Aguilar M."/>
            <person name="Claverie J.M."/>
            <person name="Frickenhaus S."/>
            <person name="Gonzalez K."/>
            <person name="Herman E.K."/>
            <person name="Lin Y.C."/>
            <person name="Napier J."/>
            <person name="Ogata H."/>
            <person name="Sarno A.F."/>
            <person name="Shmutz J."/>
            <person name="Schroeder D."/>
            <person name="de Vargas C."/>
            <person name="Verret F."/>
            <person name="von Dassow P."/>
            <person name="Valentin K."/>
            <person name="Van de Peer Y."/>
            <person name="Wheeler G."/>
            <person name="Dacks J.B."/>
            <person name="Delwiche C.F."/>
            <person name="Dyhrman S.T."/>
            <person name="Glockner G."/>
            <person name="John U."/>
            <person name="Richards T."/>
            <person name="Worden A.Z."/>
            <person name="Zhang X."/>
            <person name="Grigoriev I.V."/>
            <person name="Allen A.E."/>
            <person name="Bidle K."/>
            <person name="Borodovsky M."/>
            <person name="Bowler C."/>
            <person name="Brownlee C."/>
            <person name="Cock J.M."/>
            <person name="Elias M."/>
            <person name="Gladyshev V.N."/>
            <person name="Groth M."/>
            <person name="Guda C."/>
            <person name="Hadaegh A."/>
            <person name="Iglesias-Rodriguez M.D."/>
            <person name="Jenkins J."/>
            <person name="Jones B.M."/>
            <person name="Lawson T."/>
            <person name="Leese F."/>
            <person name="Lindquist E."/>
            <person name="Lobanov A."/>
            <person name="Lomsadze A."/>
            <person name="Malik S.B."/>
            <person name="Marsh M.E."/>
            <person name="Mackinder L."/>
            <person name="Mock T."/>
            <person name="Mueller-Roeber B."/>
            <person name="Pagarete A."/>
            <person name="Parker M."/>
            <person name="Probert I."/>
            <person name="Quesneville H."/>
            <person name="Raines C."/>
            <person name="Rensing S.A."/>
            <person name="Riano-Pachon D.M."/>
            <person name="Richier S."/>
            <person name="Rokitta S."/>
            <person name="Shiraiwa Y."/>
            <person name="Soanes D.M."/>
            <person name="van der Giezen M."/>
            <person name="Wahlund T.M."/>
            <person name="Williams B."/>
            <person name="Wilson W."/>
            <person name="Wolfe G."/>
            <person name="Wurch L.L."/>
        </authorList>
    </citation>
    <scope>NUCLEOTIDE SEQUENCE</scope>
</reference>
<dbReference type="PaxDb" id="2903-EOD28432"/>
<feature type="compositionally biased region" description="Polar residues" evidence="1">
    <location>
        <begin position="446"/>
        <end position="460"/>
    </location>
</feature>
<dbReference type="InterPro" id="IPR000595">
    <property type="entry name" value="cNMP-bd_dom"/>
</dbReference>
<evidence type="ECO:0000259" key="2">
    <source>
        <dbReference type="PROSITE" id="PS50042"/>
    </source>
</evidence>
<evidence type="ECO:0000313" key="4">
    <source>
        <dbReference type="Proteomes" id="UP000013827"/>
    </source>
</evidence>
<dbReference type="PROSITE" id="PS50042">
    <property type="entry name" value="CNMP_BINDING_3"/>
    <property type="match status" value="1"/>
</dbReference>
<dbReference type="KEGG" id="ehx:EMIHUDRAFT_204296"/>
<dbReference type="AlphaFoldDB" id="A0A0D3JY47"/>
<evidence type="ECO:0000256" key="1">
    <source>
        <dbReference type="SAM" id="MobiDB-lite"/>
    </source>
</evidence>